<protein>
    <submittedName>
        <fullName evidence="3">Uncharacterized protein</fullName>
    </submittedName>
</protein>
<feature type="coiled-coil region" evidence="2">
    <location>
        <begin position="331"/>
        <end position="400"/>
    </location>
</feature>
<dbReference type="InterPro" id="IPR019266">
    <property type="entry name" value="Ribosomal_mS27"/>
</dbReference>
<dbReference type="PANTHER" id="PTHR21393">
    <property type="entry name" value="MITOCHONDRIAL 28S RIBOSOMAL PROTEIN S27"/>
    <property type="match status" value="1"/>
</dbReference>
<dbReference type="InterPro" id="IPR034913">
    <property type="entry name" value="mS27/PTCD2"/>
</dbReference>
<evidence type="ECO:0000256" key="2">
    <source>
        <dbReference type="SAM" id="Coils"/>
    </source>
</evidence>
<comment type="subcellular location">
    <subcellularLocation>
        <location evidence="1">Mitochondrion</location>
    </subcellularLocation>
</comment>
<keyword evidence="4" id="KW-1185">Reference proteome</keyword>
<sequence>MNFLQFSRCLSVLLKKRNVSSTVRTLLSNAYSCENEWQKRTETGVLSNVDADKFFTEINLRFAQKKVVGAVDIDIYTNSASLVQHLDDCKHLLYKFRKTRRTKDTLESTHHSVIRLFLKHKQAEDLLSLLENRYDYGLFPDDQCYNLLMDYFITENDFRNASRVAILRMIQEDFDNKLSNILSLYSLYNYLKDDNRRPFKESAKMDDDSKEAEEEEEVTYERVPYLRNEHFDDHFDITNEDHLCGKTLYLVGRNFNDILGRTSQLVGLAYYNKWSKADNLLKSFAEMSENIYAADTIKIVSQIVEKAPEDQKTVASTFLDNLKKVENKIAKEDIESLLQEKVKEIEHLEEKDISQLKEKYPEWEKRRMDELNSQLHQLMREEKLKEVKRKIKELQDRERRVYFFENINKHEIDYVEAEKYINAQKKQAIVDDDYVPPVIGDKRKKNL</sequence>
<gene>
    <name evidence="3" type="ORF">B4U80_01236</name>
</gene>
<evidence type="ECO:0000313" key="3">
    <source>
        <dbReference type="EMBL" id="RWS26685.1"/>
    </source>
</evidence>
<dbReference type="EMBL" id="NCKV01002560">
    <property type="protein sequence ID" value="RWS26685.1"/>
    <property type="molecule type" value="Genomic_DNA"/>
</dbReference>
<organism evidence="3 4">
    <name type="scientific">Leptotrombidium deliense</name>
    <dbReference type="NCBI Taxonomy" id="299467"/>
    <lineage>
        <taxon>Eukaryota</taxon>
        <taxon>Metazoa</taxon>
        <taxon>Ecdysozoa</taxon>
        <taxon>Arthropoda</taxon>
        <taxon>Chelicerata</taxon>
        <taxon>Arachnida</taxon>
        <taxon>Acari</taxon>
        <taxon>Acariformes</taxon>
        <taxon>Trombidiformes</taxon>
        <taxon>Prostigmata</taxon>
        <taxon>Anystina</taxon>
        <taxon>Parasitengona</taxon>
        <taxon>Trombiculoidea</taxon>
        <taxon>Trombiculidae</taxon>
        <taxon>Leptotrombidium</taxon>
    </lineage>
</organism>
<dbReference type="InterPro" id="IPR011990">
    <property type="entry name" value="TPR-like_helical_dom_sf"/>
</dbReference>
<dbReference type="GO" id="GO:0005739">
    <property type="term" value="C:mitochondrion"/>
    <property type="evidence" value="ECO:0007669"/>
    <property type="project" value="UniProtKB-SubCell"/>
</dbReference>
<accession>A0A443SGR5</accession>
<reference evidence="3 4" key="1">
    <citation type="journal article" date="2018" name="Gigascience">
        <title>Genomes of trombidid mites reveal novel predicted allergens and laterally-transferred genes associated with secondary metabolism.</title>
        <authorList>
            <person name="Dong X."/>
            <person name="Chaisiri K."/>
            <person name="Xia D."/>
            <person name="Armstrong S.D."/>
            <person name="Fang Y."/>
            <person name="Donnelly M.J."/>
            <person name="Kadowaki T."/>
            <person name="McGarry J.W."/>
            <person name="Darby A.C."/>
            <person name="Makepeace B.L."/>
        </authorList>
    </citation>
    <scope>NUCLEOTIDE SEQUENCE [LARGE SCALE GENOMIC DNA]</scope>
    <source>
        <strain evidence="3">UoL-UT</strain>
    </source>
</reference>
<dbReference type="AlphaFoldDB" id="A0A443SGR5"/>
<dbReference type="VEuPathDB" id="VectorBase:LDEU005355"/>
<dbReference type="Gene3D" id="1.25.40.10">
    <property type="entry name" value="Tetratricopeptide repeat domain"/>
    <property type="match status" value="1"/>
</dbReference>
<dbReference type="OrthoDB" id="19830at2759"/>
<proteinExistence type="predicted"/>
<dbReference type="PANTHER" id="PTHR21393:SF0">
    <property type="entry name" value="SMALL RIBOSOMAL SUBUNIT PROTEIN MS27"/>
    <property type="match status" value="1"/>
</dbReference>
<evidence type="ECO:0000256" key="1">
    <source>
        <dbReference type="ARBA" id="ARBA00004173"/>
    </source>
</evidence>
<dbReference type="Pfam" id="PF10037">
    <property type="entry name" value="MRP-S27"/>
    <property type="match status" value="1"/>
</dbReference>
<evidence type="ECO:0000313" key="4">
    <source>
        <dbReference type="Proteomes" id="UP000288716"/>
    </source>
</evidence>
<dbReference type="Proteomes" id="UP000288716">
    <property type="component" value="Unassembled WGS sequence"/>
</dbReference>
<name>A0A443SGR5_9ACAR</name>
<keyword evidence="2" id="KW-0175">Coiled coil</keyword>
<comment type="caution">
    <text evidence="3">The sequence shown here is derived from an EMBL/GenBank/DDBJ whole genome shotgun (WGS) entry which is preliminary data.</text>
</comment>
<dbReference type="STRING" id="299467.A0A443SGR5"/>